<keyword evidence="2" id="KW-0233">DNA recombination</keyword>
<keyword evidence="2" id="KW-0235">DNA replication</keyword>
<dbReference type="GO" id="GO:0003697">
    <property type="term" value="F:single-stranded DNA binding"/>
    <property type="evidence" value="ECO:0007669"/>
    <property type="project" value="UniProtKB-UniRule"/>
</dbReference>
<dbReference type="Proteomes" id="UP000516305">
    <property type="component" value="Chromosome"/>
</dbReference>
<dbReference type="Pfam" id="PF00436">
    <property type="entry name" value="SSB"/>
    <property type="match status" value="1"/>
</dbReference>
<dbReference type="EMBL" id="CP060139">
    <property type="protein sequence ID" value="QNR23116.1"/>
    <property type="molecule type" value="Genomic_DNA"/>
</dbReference>
<evidence type="ECO:0000256" key="4">
    <source>
        <dbReference type="SAM" id="MobiDB-lite"/>
    </source>
</evidence>
<feature type="short sequence motif" description="Important for interaction with partner proteins" evidence="2">
    <location>
        <begin position="151"/>
        <end position="156"/>
    </location>
</feature>
<dbReference type="InterPro" id="IPR000424">
    <property type="entry name" value="Primosome_PriB/ssb"/>
</dbReference>
<reference evidence="5 6" key="1">
    <citation type="submission" date="2020-08" db="EMBL/GenBank/DDBJ databases">
        <title>Croceimicrobium hydrocarbonivorans gen. nov., sp. nov., a novel marine bacterium isolated from a bacterial consortium that degrades polyethylene terephthalate.</title>
        <authorList>
            <person name="Liu R."/>
        </authorList>
    </citation>
    <scope>NUCLEOTIDE SEQUENCE [LARGE SCALE GENOMIC DNA]</scope>
    <source>
        <strain evidence="5 6">A20-9</strain>
    </source>
</reference>
<dbReference type="PROSITE" id="PS50935">
    <property type="entry name" value="SSB"/>
    <property type="match status" value="1"/>
</dbReference>
<comment type="function">
    <text evidence="2">Plays an important role in DNA replication, recombination and repair. Binds to ssDNA and to an array of partner proteins to recruit them to their sites of action during DNA metabolism.</text>
</comment>
<dbReference type="PANTHER" id="PTHR10302:SF27">
    <property type="entry name" value="SINGLE-STRANDED DNA-BINDING PROTEIN"/>
    <property type="match status" value="1"/>
</dbReference>
<gene>
    <name evidence="5" type="primary">ssb</name>
    <name evidence="5" type="ORF">H4K34_12100</name>
</gene>
<dbReference type="InterPro" id="IPR011344">
    <property type="entry name" value="ssDNA-bd"/>
</dbReference>
<proteinExistence type="inferred from homology"/>
<organism evidence="5 6">
    <name type="scientific">Croceimicrobium hydrocarbonivorans</name>
    <dbReference type="NCBI Taxonomy" id="2761580"/>
    <lineage>
        <taxon>Bacteria</taxon>
        <taxon>Pseudomonadati</taxon>
        <taxon>Bacteroidota</taxon>
        <taxon>Flavobacteriia</taxon>
        <taxon>Flavobacteriales</taxon>
        <taxon>Owenweeksiaceae</taxon>
        <taxon>Croceimicrobium</taxon>
    </lineage>
</organism>
<dbReference type="InterPro" id="IPR012340">
    <property type="entry name" value="NA-bd_OB-fold"/>
</dbReference>
<protein>
    <recommendedName>
        <fullName evidence="2 3">Single-stranded DNA-binding protein</fullName>
        <shortName evidence="2">SSB</shortName>
    </recommendedName>
</protein>
<dbReference type="RefSeq" id="WP_210757652.1">
    <property type="nucleotide sequence ID" value="NZ_CP060139.1"/>
</dbReference>
<evidence type="ECO:0000256" key="1">
    <source>
        <dbReference type="ARBA" id="ARBA00023125"/>
    </source>
</evidence>
<dbReference type="CDD" id="cd04496">
    <property type="entry name" value="SSB_OBF"/>
    <property type="match status" value="1"/>
</dbReference>
<dbReference type="SUPFAM" id="SSF50249">
    <property type="entry name" value="Nucleic acid-binding proteins"/>
    <property type="match status" value="1"/>
</dbReference>
<dbReference type="AlphaFoldDB" id="A0A7H0VBL8"/>
<dbReference type="PANTHER" id="PTHR10302">
    <property type="entry name" value="SINGLE-STRANDED DNA-BINDING PROTEIN"/>
    <property type="match status" value="1"/>
</dbReference>
<keyword evidence="2" id="KW-0234">DNA repair</keyword>
<comment type="subunit">
    <text evidence="2">Homotetramer.</text>
</comment>
<comment type="caution">
    <text evidence="2">Lacks conserved residue(s) required for the propagation of feature annotation.</text>
</comment>
<dbReference type="GO" id="GO:0006281">
    <property type="term" value="P:DNA repair"/>
    <property type="evidence" value="ECO:0007669"/>
    <property type="project" value="UniProtKB-UniRule"/>
</dbReference>
<feature type="compositionally biased region" description="Low complexity" evidence="4">
    <location>
        <begin position="129"/>
        <end position="145"/>
    </location>
</feature>
<evidence type="ECO:0000256" key="3">
    <source>
        <dbReference type="PIRNR" id="PIRNR002070"/>
    </source>
</evidence>
<sequence>MANGSVNKVILIGNLGADPEVKHFENGGSLARFPLATSESYTNRNGEQVTQTEWHNVVVRGGLVDVVSKYIKKGEKVYVEGRIRTRSWQDPSSKEMRYTTEIMTDNFQMLGGRPASAPSEAQSGGYGNNTGAASSAPSTGPSFSPQAEDQEDDLPF</sequence>
<name>A0A7H0VBL8_9FLAO</name>
<dbReference type="Gene3D" id="2.40.50.140">
    <property type="entry name" value="Nucleic acid-binding proteins"/>
    <property type="match status" value="1"/>
</dbReference>
<accession>A0A7H0VBL8</accession>
<evidence type="ECO:0000256" key="2">
    <source>
        <dbReference type="HAMAP-Rule" id="MF_00984"/>
    </source>
</evidence>
<feature type="region of interest" description="Disordered" evidence="4">
    <location>
        <begin position="108"/>
        <end position="156"/>
    </location>
</feature>
<dbReference type="GO" id="GO:0009295">
    <property type="term" value="C:nucleoid"/>
    <property type="evidence" value="ECO:0007669"/>
    <property type="project" value="TreeGrafter"/>
</dbReference>
<dbReference type="PIRSF" id="PIRSF002070">
    <property type="entry name" value="SSB"/>
    <property type="match status" value="1"/>
</dbReference>
<dbReference type="KEGG" id="chyd:H4K34_12100"/>
<dbReference type="HAMAP" id="MF_00984">
    <property type="entry name" value="SSB"/>
    <property type="match status" value="1"/>
</dbReference>
<keyword evidence="1 2" id="KW-0238">DNA-binding</keyword>
<dbReference type="GO" id="GO:0006310">
    <property type="term" value="P:DNA recombination"/>
    <property type="evidence" value="ECO:0007669"/>
    <property type="project" value="UniProtKB-UniRule"/>
</dbReference>
<keyword evidence="2" id="KW-0227">DNA damage</keyword>
<evidence type="ECO:0000313" key="5">
    <source>
        <dbReference type="EMBL" id="QNR23116.1"/>
    </source>
</evidence>
<dbReference type="NCBIfam" id="TIGR00621">
    <property type="entry name" value="ssb"/>
    <property type="match status" value="1"/>
</dbReference>
<evidence type="ECO:0000313" key="6">
    <source>
        <dbReference type="Proteomes" id="UP000516305"/>
    </source>
</evidence>
<dbReference type="GO" id="GO:0006260">
    <property type="term" value="P:DNA replication"/>
    <property type="evidence" value="ECO:0007669"/>
    <property type="project" value="UniProtKB-UniRule"/>
</dbReference>
<keyword evidence="6" id="KW-1185">Reference proteome</keyword>